<accession>A0AAD7FLV5</accession>
<dbReference type="PROSITE" id="PS50865">
    <property type="entry name" value="ZF_MYND_2"/>
    <property type="match status" value="1"/>
</dbReference>
<evidence type="ECO:0000259" key="5">
    <source>
        <dbReference type="PROSITE" id="PS50865"/>
    </source>
</evidence>
<dbReference type="Pfam" id="PF01753">
    <property type="entry name" value="zf-MYND"/>
    <property type="match status" value="1"/>
</dbReference>
<reference evidence="6" key="1">
    <citation type="submission" date="2023-03" db="EMBL/GenBank/DDBJ databases">
        <title>Massive genome expansion in bonnet fungi (Mycena s.s.) driven by repeated elements and novel gene families across ecological guilds.</title>
        <authorList>
            <consortium name="Lawrence Berkeley National Laboratory"/>
            <person name="Harder C.B."/>
            <person name="Miyauchi S."/>
            <person name="Viragh M."/>
            <person name="Kuo A."/>
            <person name="Thoen E."/>
            <person name="Andreopoulos B."/>
            <person name="Lu D."/>
            <person name="Skrede I."/>
            <person name="Drula E."/>
            <person name="Henrissat B."/>
            <person name="Morin E."/>
            <person name="Kohler A."/>
            <person name="Barry K."/>
            <person name="LaButti K."/>
            <person name="Morin E."/>
            <person name="Salamov A."/>
            <person name="Lipzen A."/>
            <person name="Mereny Z."/>
            <person name="Hegedus B."/>
            <person name="Baldrian P."/>
            <person name="Stursova M."/>
            <person name="Weitz H."/>
            <person name="Taylor A."/>
            <person name="Grigoriev I.V."/>
            <person name="Nagy L.G."/>
            <person name="Martin F."/>
            <person name="Kauserud H."/>
        </authorList>
    </citation>
    <scope>NUCLEOTIDE SEQUENCE</scope>
    <source>
        <strain evidence="6">9284</strain>
    </source>
</reference>
<dbReference type="SUPFAM" id="SSF144232">
    <property type="entry name" value="HIT/MYND zinc finger-like"/>
    <property type="match status" value="1"/>
</dbReference>
<dbReference type="InterPro" id="IPR002893">
    <property type="entry name" value="Znf_MYND"/>
</dbReference>
<proteinExistence type="predicted"/>
<dbReference type="AlphaFoldDB" id="A0AAD7FLV5"/>
<dbReference type="GO" id="GO:0008270">
    <property type="term" value="F:zinc ion binding"/>
    <property type="evidence" value="ECO:0007669"/>
    <property type="project" value="UniProtKB-KW"/>
</dbReference>
<dbReference type="InterPro" id="IPR044508">
    <property type="entry name" value="At5g50450/At1g67340-like"/>
</dbReference>
<feature type="domain" description="MYND-type" evidence="5">
    <location>
        <begin position="422"/>
        <end position="460"/>
    </location>
</feature>
<evidence type="ECO:0000256" key="4">
    <source>
        <dbReference type="PROSITE-ProRule" id="PRU00134"/>
    </source>
</evidence>
<name>A0AAD7FLV5_9AGAR</name>
<feature type="non-terminal residue" evidence="6">
    <location>
        <position position="1"/>
    </location>
</feature>
<dbReference type="PANTHER" id="PTHR46758:SF2">
    <property type="entry name" value="OJ1485_B09.11 PROTEIN"/>
    <property type="match status" value="1"/>
</dbReference>
<dbReference type="PANTHER" id="PTHR46758">
    <property type="entry name" value="MYND DOMAIN-CONTAINING"/>
    <property type="match status" value="1"/>
</dbReference>
<dbReference type="Proteomes" id="UP001221142">
    <property type="component" value="Unassembled WGS sequence"/>
</dbReference>
<protein>
    <recommendedName>
        <fullName evidence="5">MYND-type domain-containing protein</fullName>
    </recommendedName>
</protein>
<evidence type="ECO:0000256" key="1">
    <source>
        <dbReference type="ARBA" id="ARBA00022723"/>
    </source>
</evidence>
<dbReference type="Gene3D" id="6.10.140.2220">
    <property type="match status" value="1"/>
</dbReference>
<sequence length="607" mass="67123">MTTLHPALQTQNISRLPGSLQPFARKVMNLRSWAAIPERQRSQLDALKNEENLGLLPVIYANLDPSLIPFLDDIGTLSVSDPRIQNAMSTLRILRNVAAGPVFPRAASLDIWHRVWPWVEFLVWYADCALSSWEATPIFRPLAVISRVLAADPSTNLVITSTIDIIHVFATVWTSLMQAFSPSIEIGIQLESISAALYALTRATHRSSLSELLDACGGSPKTLLLALKQHISLAAAHPRSSHAQYMINSAAVLVSYLGTVSRETVRYLQSNGLIATFVSAMNIGDAVGLGSPARPSALPSVIQLMYPPPGYSWVIRALEAGLLEHIITWGERMGPTPVSEGVFVELFDKFLFRHLVYYPVIVTMKKLFARLESAARSEKFTRSGLYPRWHALKALVDARAVILEAWDAGGRPSFLPCHNLRCDQVGERHGFRRCSVCHNVVYCSRACQRNDWRDGHRSECQLFQAIQETSAAARFNYRERSFIRALLQADYQRLRISISMATVDFMAKKLNTPFCISFDYTSGAPVAADILPISSLKDSEPVAPHVGRIDRAGGRLVLHLLRIGRGGPNMIVVWPLRATTSEFQDGLKHIATQVAAGLDNSAAEALV</sequence>
<evidence type="ECO:0000313" key="6">
    <source>
        <dbReference type="EMBL" id="KAJ7626189.1"/>
    </source>
</evidence>
<dbReference type="EMBL" id="JARKIF010000012">
    <property type="protein sequence ID" value="KAJ7626189.1"/>
    <property type="molecule type" value="Genomic_DNA"/>
</dbReference>
<keyword evidence="7" id="KW-1185">Reference proteome</keyword>
<evidence type="ECO:0000256" key="3">
    <source>
        <dbReference type="ARBA" id="ARBA00022833"/>
    </source>
</evidence>
<comment type="caution">
    <text evidence="6">The sequence shown here is derived from an EMBL/GenBank/DDBJ whole genome shotgun (WGS) entry which is preliminary data.</text>
</comment>
<gene>
    <name evidence="6" type="ORF">FB45DRAFT_1005328</name>
</gene>
<evidence type="ECO:0000313" key="7">
    <source>
        <dbReference type="Proteomes" id="UP001221142"/>
    </source>
</evidence>
<organism evidence="6 7">
    <name type="scientific">Roridomyces roridus</name>
    <dbReference type="NCBI Taxonomy" id="1738132"/>
    <lineage>
        <taxon>Eukaryota</taxon>
        <taxon>Fungi</taxon>
        <taxon>Dikarya</taxon>
        <taxon>Basidiomycota</taxon>
        <taxon>Agaricomycotina</taxon>
        <taxon>Agaricomycetes</taxon>
        <taxon>Agaricomycetidae</taxon>
        <taxon>Agaricales</taxon>
        <taxon>Marasmiineae</taxon>
        <taxon>Mycenaceae</taxon>
        <taxon>Roridomyces</taxon>
    </lineage>
</organism>
<keyword evidence="2 4" id="KW-0863">Zinc-finger</keyword>
<keyword evidence="3" id="KW-0862">Zinc</keyword>
<keyword evidence="1" id="KW-0479">Metal-binding</keyword>
<evidence type="ECO:0000256" key="2">
    <source>
        <dbReference type="ARBA" id="ARBA00022771"/>
    </source>
</evidence>